<protein>
    <submittedName>
        <fullName evidence="2">Uncharacterized protein</fullName>
    </submittedName>
</protein>
<reference evidence="2" key="1">
    <citation type="journal article" date="2020" name="BMC Genomics">
        <title>Correction to: Identification and distribution of gene clusters required for synthesis of sphingolipid metabolism inhibitors in diverse species of the filamentous fungus Fusarium.</title>
        <authorList>
            <person name="Kim H.S."/>
            <person name="Lohmar J.M."/>
            <person name="Busman M."/>
            <person name="Brown D.W."/>
            <person name="Naumann T.A."/>
            <person name="Divon H.H."/>
            <person name="Lysoe E."/>
            <person name="Uhlig S."/>
            <person name="Proctor R.H."/>
        </authorList>
    </citation>
    <scope>NUCLEOTIDE SEQUENCE</scope>
    <source>
        <strain evidence="2">NRRL 22465</strain>
    </source>
</reference>
<evidence type="ECO:0000313" key="2">
    <source>
        <dbReference type="EMBL" id="KAF4977793.1"/>
    </source>
</evidence>
<gene>
    <name evidence="2" type="ORF">FZEAL_5759</name>
</gene>
<dbReference type="AlphaFoldDB" id="A0A8H4UK72"/>
<accession>A0A8H4UK72</accession>
<reference evidence="2" key="2">
    <citation type="submission" date="2020-05" db="EMBL/GenBank/DDBJ databases">
        <authorList>
            <person name="Kim H.-S."/>
            <person name="Proctor R.H."/>
            <person name="Brown D.W."/>
        </authorList>
    </citation>
    <scope>NUCLEOTIDE SEQUENCE</scope>
    <source>
        <strain evidence="2">NRRL 22465</strain>
    </source>
</reference>
<feature type="region of interest" description="Disordered" evidence="1">
    <location>
        <begin position="130"/>
        <end position="168"/>
    </location>
</feature>
<dbReference type="EMBL" id="JABEYC010000418">
    <property type="protein sequence ID" value="KAF4977793.1"/>
    <property type="molecule type" value="Genomic_DNA"/>
</dbReference>
<comment type="caution">
    <text evidence="2">The sequence shown here is derived from an EMBL/GenBank/DDBJ whole genome shotgun (WGS) entry which is preliminary data.</text>
</comment>
<dbReference type="Proteomes" id="UP000635477">
    <property type="component" value="Unassembled WGS sequence"/>
</dbReference>
<feature type="compositionally biased region" description="Acidic residues" evidence="1">
    <location>
        <begin position="146"/>
        <end position="158"/>
    </location>
</feature>
<organism evidence="2 3">
    <name type="scientific">Fusarium zealandicum</name>
    <dbReference type="NCBI Taxonomy" id="1053134"/>
    <lineage>
        <taxon>Eukaryota</taxon>
        <taxon>Fungi</taxon>
        <taxon>Dikarya</taxon>
        <taxon>Ascomycota</taxon>
        <taxon>Pezizomycotina</taxon>
        <taxon>Sordariomycetes</taxon>
        <taxon>Hypocreomycetidae</taxon>
        <taxon>Hypocreales</taxon>
        <taxon>Nectriaceae</taxon>
        <taxon>Fusarium</taxon>
        <taxon>Fusarium staphyleae species complex</taxon>
    </lineage>
</organism>
<evidence type="ECO:0000313" key="3">
    <source>
        <dbReference type="Proteomes" id="UP000635477"/>
    </source>
</evidence>
<proteinExistence type="predicted"/>
<sequence length="168" mass="18759">MSLLNIKTYMVFISNKVFDKLQVGAPRTNCSAQLDDLFASKKKTSFLGLLSSVHLEQEKKAHFHHWLGGNSNTTFITTSAYCSFHPTATSTTYLSPASINLPQLMGQHEQGQSSSQTGLKRKRIEYTLWKGEELNSPDENSPTNADFEENEGLVEDDSSQPRPKSSKE</sequence>
<keyword evidence="3" id="KW-1185">Reference proteome</keyword>
<evidence type="ECO:0000256" key="1">
    <source>
        <dbReference type="SAM" id="MobiDB-lite"/>
    </source>
</evidence>
<name>A0A8H4UK72_9HYPO</name>